<evidence type="ECO:0000313" key="1">
    <source>
        <dbReference type="EMBL" id="GAP03366.1"/>
    </source>
</evidence>
<proteinExistence type="predicted"/>
<keyword evidence="2" id="KW-1185">Reference proteome</keyword>
<accession>A0A3F3GXI6</accession>
<evidence type="ECO:0000313" key="2">
    <source>
        <dbReference type="Proteomes" id="UP000061227"/>
    </source>
</evidence>
<dbReference type="OrthoDB" id="2146180at2"/>
<protein>
    <submittedName>
        <fullName evidence="1">Uncharacterized protein</fullName>
    </submittedName>
</protein>
<sequence>MDSMDVADDYQEVKDQVAILNARGANVTEEQVIERTLLRGLEQILDYRMDGTFYNVKWNDKKELEIYDVYHELAGTIAPKGTSLVEDFKQDDQGLWDHFNLAVMEIGAR</sequence>
<organism evidence="1 2">
    <name type="scientific">Fructobacillus pseudoficulneus</name>
    <dbReference type="NCBI Taxonomy" id="220714"/>
    <lineage>
        <taxon>Bacteria</taxon>
        <taxon>Bacillati</taxon>
        <taxon>Bacillota</taxon>
        <taxon>Bacilli</taxon>
        <taxon>Lactobacillales</taxon>
        <taxon>Lactobacillaceae</taxon>
        <taxon>Fructobacillus</taxon>
    </lineage>
</organism>
<reference evidence="1 2" key="1">
    <citation type="journal article" date="2015" name="BMC Genomics">
        <title>Comparative genomics of Fructobacillus spp. and Leuconostoc spp. reveals niche-specific evolution of Fructobacillus spp.</title>
        <authorList>
            <person name="Endo A."/>
            <person name="Tanizawa Y."/>
            <person name="Tanaka N."/>
            <person name="Maeno S."/>
            <person name="Kumar H."/>
            <person name="Shiwa Y."/>
            <person name="Okada S."/>
            <person name="Yoshikawa H."/>
            <person name="Dicks L."/>
            <person name="Nakagawa J."/>
            <person name="Arita M."/>
        </authorList>
    </citation>
    <scope>NUCLEOTIDE SEQUENCE [LARGE SCALE GENOMIC DNA]</scope>
    <source>
        <strain evidence="1 2">DSM 15468</strain>
    </source>
</reference>
<dbReference type="AlphaFoldDB" id="A0A3F3GXI6"/>
<dbReference type="EMBL" id="DF968068">
    <property type="protein sequence ID" value="GAP03366.1"/>
    <property type="molecule type" value="Genomic_DNA"/>
</dbReference>
<dbReference type="STRING" id="220714.SAMN05660469_1066"/>
<dbReference type="RefSeq" id="WP_059379063.1">
    <property type="nucleotide sequence ID" value="NZ_DF968068.1"/>
</dbReference>
<name>A0A3F3GXI6_9LACO</name>
<gene>
    <name evidence="1" type="ORF">FPFC_060880</name>
</gene>
<dbReference type="Proteomes" id="UP000061227">
    <property type="component" value="Unassembled WGS sequence"/>
</dbReference>